<accession>A0A0N1HBG9</accession>
<evidence type="ECO:0008006" key="5">
    <source>
        <dbReference type="Google" id="ProtNLM"/>
    </source>
</evidence>
<dbReference type="PANTHER" id="PTHR36089">
    <property type="entry name" value="CHITIN SYNTHASE 3 COMPLEX PROTEIN CSI2-RELATED"/>
    <property type="match status" value="1"/>
</dbReference>
<evidence type="ECO:0000256" key="2">
    <source>
        <dbReference type="SAM" id="Phobius"/>
    </source>
</evidence>
<feature type="compositionally biased region" description="Polar residues" evidence="1">
    <location>
        <begin position="1"/>
        <end position="19"/>
    </location>
</feature>
<keyword evidence="2" id="KW-0812">Transmembrane</keyword>
<comment type="caution">
    <text evidence="3">The sequence shown here is derived from an EMBL/GenBank/DDBJ whole genome shotgun (WGS) entry which is preliminary data.</text>
</comment>
<dbReference type="OrthoDB" id="4065319at2759"/>
<keyword evidence="2" id="KW-1133">Transmembrane helix</keyword>
<dbReference type="Proteomes" id="UP000038010">
    <property type="component" value="Unassembled WGS sequence"/>
</dbReference>
<dbReference type="AlphaFoldDB" id="A0A0N1HBG9"/>
<dbReference type="GeneID" id="28737815"/>
<keyword evidence="2" id="KW-0472">Membrane</keyword>
<protein>
    <recommendedName>
        <fullName evidence="5">Vacuolar membrane protein</fullName>
    </recommendedName>
</protein>
<keyword evidence="4" id="KW-1185">Reference proteome</keyword>
<evidence type="ECO:0000313" key="4">
    <source>
        <dbReference type="Proteomes" id="UP000038010"/>
    </source>
</evidence>
<evidence type="ECO:0000256" key="1">
    <source>
        <dbReference type="SAM" id="MobiDB-lite"/>
    </source>
</evidence>
<dbReference type="InterPro" id="IPR051009">
    <property type="entry name" value="PRM"/>
</dbReference>
<feature type="region of interest" description="Disordered" evidence="1">
    <location>
        <begin position="1"/>
        <end position="22"/>
    </location>
</feature>
<gene>
    <name evidence="3" type="ORF">AB675_570</name>
</gene>
<sequence length="168" mass="18083">MSDSDPTVSLRPSGSQAAPTLTGVFSYPPPSVPPVANAPYMQSSRLPENFVFIVVGAALGFIILMIFVWRLMSSWAMNRNSKKVAATAGGTAMNYTPLPDMKKHSNNGPAAAQSGHDMADLSKLPRSFSSVPSLFFSPTAEAARQSQRPPSRHLPAGHYRDVSDPPRR</sequence>
<feature type="transmembrane region" description="Helical" evidence="2">
    <location>
        <begin position="50"/>
        <end position="72"/>
    </location>
</feature>
<reference evidence="3 4" key="1">
    <citation type="submission" date="2015-06" db="EMBL/GenBank/DDBJ databases">
        <title>Draft genome of the ant-associated black yeast Phialophora attae CBS 131958.</title>
        <authorList>
            <person name="Moreno L.F."/>
            <person name="Stielow B.J."/>
            <person name="de Hoog S."/>
            <person name="Vicente V.A."/>
            <person name="Weiss V.A."/>
            <person name="de Vries M."/>
            <person name="Cruz L.M."/>
            <person name="Souza E.M."/>
        </authorList>
    </citation>
    <scope>NUCLEOTIDE SEQUENCE [LARGE SCALE GENOMIC DNA]</scope>
    <source>
        <strain evidence="3 4">CBS 131958</strain>
    </source>
</reference>
<name>A0A0N1HBG9_9EURO</name>
<feature type="region of interest" description="Disordered" evidence="1">
    <location>
        <begin position="139"/>
        <end position="168"/>
    </location>
</feature>
<dbReference type="GO" id="GO:0000324">
    <property type="term" value="C:fungal-type vacuole"/>
    <property type="evidence" value="ECO:0007669"/>
    <property type="project" value="TreeGrafter"/>
</dbReference>
<feature type="region of interest" description="Disordered" evidence="1">
    <location>
        <begin position="96"/>
        <end position="117"/>
    </location>
</feature>
<feature type="compositionally biased region" description="Basic and acidic residues" evidence="1">
    <location>
        <begin position="158"/>
        <end position="168"/>
    </location>
</feature>
<dbReference type="VEuPathDB" id="FungiDB:AB675_570"/>
<proteinExistence type="predicted"/>
<dbReference type="RefSeq" id="XP_018005498.1">
    <property type="nucleotide sequence ID" value="XM_018145946.1"/>
</dbReference>
<evidence type="ECO:0000313" key="3">
    <source>
        <dbReference type="EMBL" id="KPI45535.1"/>
    </source>
</evidence>
<dbReference type="EMBL" id="LFJN01000001">
    <property type="protein sequence ID" value="KPI45535.1"/>
    <property type="molecule type" value="Genomic_DNA"/>
</dbReference>
<dbReference type="PANTHER" id="PTHR36089:SF1">
    <property type="entry name" value="CHITIN SYNTHASE 3 COMPLEX PROTEIN CSI2-RELATED"/>
    <property type="match status" value="1"/>
</dbReference>
<organism evidence="3 4">
    <name type="scientific">Cyphellophora attinorum</name>
    <dbReference type="NCBI Taxonomy" id="1664694"/>
    <lineage>
        <taxon>Eukaryota</taxon>
        <taxon>Fungi</taxon>
        <taxon>Dikarya</taxon>
        <taxon>Ascomycota</taxon>
        <taxon>Pezizomycotina</taxon>
        <taxon>Eurotiomycetes</taxon>
        <taxon>Chaetothyriomycetidae</taxon>
        <taxon>Chaetothyriales</taxon>
        <taxon>Cyphellophoraceae</taxon>
        <taxon>Cyphellophora</taxon>
    </lineage>
</organism>